<name>A0ABD1UBL0_9LAMI</name>
<comment type="subcellular location">
    <subcellularLocation>
        <location evidence="1">Nucleus</location>
    </subcellularLocation>
</comment>
<keyword evidence="2" id="KW-0805">Transcription regulation</keyword>
<dbReference type="PANTHER" id="PTHR31945:SF150">
    <property type="entry name" value="TRANSCRIPTION FACTOR BHLH93-LIKE"/>
    <property type="match status" value="1"/>
</dbReference>
<feature type="domain" description="BHLH" evidence="5">
    <location>
        <begin position="134"/>
        <end position="183"/>
    </location>
</feature>
<dbReference type="EMBL" id="JBFOLJ010000007">
    <property type="protein sequence ID" value="KAL2522420.1"/>
    <property type="molecule type" value="Genomic_DNA"/>
</dbReference>
<keyword evidence="7" id="KW-1185">Reference proteome</keyword>
<proteinExistence type="predicted"/>
<dbReference type="Gene3D" id="4.10.280.10">
    <property type="entry name" value="Helix-loop-helix DNA-binding domain"/>
    <property type="match status" value="1"/>
</dbReference>
<evidence type="ECO:0000256" key="2">
    <source>
        <dbReference type="ARBA" id="ARBA00023015"/>
    </source>
</evidence>
<evidence type="ECO:0000256" key="4">
    <source>
        <dbReference type="ARBA" id="ARBA00023242"/>
    </source>
</evidence>
<dbReference type="PANTHER" id="PTHR31945">
    <property type="entry name" value="TRANSCRIPTION FACTOR SCREAM2-RELATED"/>
    <property type="match status" value="1"/>
</dbReference>
<dbReference type="InterPro" id="IPR054502">
    <property type="entry name" value="bHLH-TF_ACT-like_plant"/>
</dbReference>
<dbReference type="CDD" id="cd04873">
    <property type="entry name" value="ACT_UUR-ACR-like"/>
    <property type="match status" value="1"/>
</dbReference>
<reference evidence="7" key="1">
    <citation type="submission" date="2024-07" db="EMBL/GenBank/DDBJ databases">
        <title>Two chromosome-level genome assemblies of Korean endemic species Abeliophyllum distichum and Forsythia ovata (Oleaceae).</title>
        <authorList>
            <person name="Jang H."/>
        </authorList>
    </citation>
    <scope>NUCLEOTIDE SEQUENCE [LARGE SCALE GENOMIC DNA]</scope>
</reference>
<dbReference type="GO" id="GO:0005634">
    <property type="term" value="C:nucleus"/>
    <property type="evidence" value="ECO:0007669"/>
    <property type="project" value="UniProtKB-SubCell"/>
</dbReference>
<dbReference type="Pfam" id="PF00010">
    <property type="entry name" value="HLH"/>
    <property type="match status" value="1"/>
</dbReference>
<evidence type="ECO:0000259" key="5">
    <source>
        <dbReference type="PROSITE" id="PS50888"/>
    </source>
</evidence>
<dbReference type="Proteomes" id="UP001604277">
    <property type="component" value="Unassembled WGS sequence"/>
</dbReference>
<accession>A0ABD1UBL0</accession>
<dbReference type="Pfam" id="PF22754">
    <property type="entry name" value="bHLH-TF_ACT-like_plant"/>
    <property type="match status" value="1"/>
</dbReference>
<organism evidence="6 7">
    <name type="scientific">Forsythia ovata</name>
    <dbReference type="NCBI Taxonomy" id="205694"/>
    <lineage>
        <taxon>Eukaryota</taxon>
        <taxon>Viridiplantae</taxon>
        <taxon>Streptophyta</taxon>
        <taxon>Embryophyta</taxon>
        <taxon>Tracheophyta</taxon>
        <taxon>Spermatophyta</taxon>
        <taxon>Magnoliopsida</taxon>
        <taxon>eudicotyledons</taxon>
        <taxon>Gunneridae</taxon>
        <taxon>Pentapetalae</taxon>
        <taxon>asterids</taxon>
        <taxon>lamiids</taxon>
        <taxon>Lamiales</taxon>
        <taxon>Oleaceae</taxon>
        <taxon>Forsythieae</taxon>
        <taxon>Forsythia</taxon>
    </lineage>
</organism>
<dbReference type="SMART" id="SM00353">
    <property type="entry name" value="HLH"/>
    <property type="match status" value="1"/>
</dbReference>
<dbReference type="AlphaFoldDB" id="A0ABD1UBL0"/>
<comment type="caution">
    <text evidence="6">The sequence shown here is derived from an EMBL/GenBank/DDBJ whole genome shotgun (WGS) entry which is preliminary data.</text>
</comment>
<gene>
    <name evidence="6" type="ORF">Fot_26343</name>
</gene>
<dbReference type="InterPro" id="IPR051358">
    <property type="entry name" value="TF_AMS/ICE1/BHLH6-like"/>
</dbReference>
<protein>
    <submittedName>
        <fullName evidence="6">Transcription factor bHLH</fullName>
    </submittedName>
</protein>
<dbReference type="InterPro" id="IPR011598">
    <property type="entry name" value="bHLH_dom"/>
</dbReference>
<keyword evidence="4" id="KW-0539">Nucleus</keyword>
<keyword evidence="3" id="KW-0804">Transcription</keyword>
<evidence type="ECO:0000256" key="1">
    <source>
        <dbReference type="ARBA" id="ARBA00004123"/>
    </source>
</evidence>
<dbReference type="InterPro" id="IPR036638">
    <property type="entry name" value="HLH_DNA-bd_sf"/>
</dbReference>
<evidence type="ECO:0000256" key="3">
    <source>
        <dbReference type="ARBA" id="ARBA00023163"/>
    </source>
</evidence>
<sequence>MEFTQHSLLEDLMTPKRDSWATFPNDLNQFFPNGWTLEPNFDQTPNPSLSGLISPEELYNLCPFGEFQPFVDAFNSPEFSSFDDKNDTLAMPVLEDYCTRNVEDEQLGFLANMTNISNVGTFAGGKSMAKKANGHPSKNLMAERRRRKRLNDRLSLLRSIVPKISKMDRTSILGDTIDYMKELLDKIHKLQNKDMDVNTSQKNLTRNLKELKPNETLVKNPPKFDVERRNQDTQIEICCTGKPGLLSSTLSTLDALGFDIQQCVISCFNDFSLQASCYEADEVAKIILLQCKCPSNPDFSFKNASKTPTLSGKTLSDSMHDLCHSSTFSDAILTKALWVIVDGFNN</sequence>
<dbReference type="SUPFAM" id="SSF47459">
    <property type="entry name" value="HLH, helix-loop-helix DNA-binding domain"/>
    <property type="match status" value="1"/>
</dbReference>
<evidence type="ECO:0000313" key="6">
    <source>
        <dbReference type="EMBL" id="KAL2522420.1"/>
    </source>
</evidence>
<evidence type="ECO:0000313" key="7">
    <source>
        <dbReference type="Proteomes" id="UP001604277"/>
    </source>
</evidence>
<dbReference type="PROSITE" id="PS50888">
    <property type="entry name" value="BHLH"/>
    <property type="match status" value="1"/>
</dbReference>